<evidence type="ECO:0000313" key="8">
    <source>
        <dbReference type="EMBL" id="MCQ4043336.1"/>
    </source>
</evidence>
<dbReference type="PANTHER" id="PTHR45649">
    <property type="entry name" value="AMINO-ACID PERMEASE BAT1"/>
    <property type="match status" value="1"/>
</dbReference>
<evidence type="ECO:0000256" key="5">
    <source>
        <dbReference type="ARBA" id="ARBA00023136"/>
    </source>
</evidence>
<dbReference type="Proteomes" id="UP001206206">
    <property type="component" value="Unassembled WGS sequence"/>
</dbReference>
<evidence type="ECO:0000313" key="9">
    <source>
        <dbReference type="Proteomes" id="UP001206206"/>
    </source>
</evidence>
<feature type="transmembrane region" description="Helical" evidence="7">
    <location>
        <begin position="283"/>
        <end position="310"/>
    </location>
</feature>
<gene>
    <name evidence="8" type="ORF">NON19_15210</name>
</gene>
<feature type="transmembrane region" description="Helical" evidence="7">
    <location>
        <begin position="382"/>
        <end position="401"/>
    </location>
</feature>
<name>A0ABT1PEW8_9ACTN</name>
<dbReference type="Pfam" id="PF13520">
    <property type="entry name" value="AA_permease_2"/>
    <property type="match status" value="1"/>
</dbReference>
<feature type="transmembrane region" description="Helical" evidence="7">
    <location>
        <begin position="452"/>
        <end position="473"/>
    </location>
</feature>
<dbReference type="PANTHER" id="PTHR45649:SF26">
    <property type="entry name" value="OS04G0435100 PROTEIN"/>
    <property type="match status" value="1"/>
</dbReference>
<feature type="compositionally biased region" description="Polar residues" evidence="6">
    <location>
        <begin position="1"/>
        <end position="16"/>
    </location>
</feature>
<feature type="transmembrane region" description="Helical" evidence="7">
    <location>
        <begin position="203"/>
        <end position="223"/>
    </location>
</feature>
<dbReference type="InterPro" id="IPR002293">
    <property type="entry name" value="AA/rel_permease1"/>
</dbReference>
<comment type="caution">
    <text evidence="8">The sequence shown here is derived from an EMBL/GenBank/DDBJ whole genome shotgun (WGS) entry which is preliminary data.</text>
</comment>
<feature type="transmembrane region" description="Helical" evidence="7">
    <location>
        <begin position="243"/>
        <end position="262"/>
    </location>
</feature>
<keyword evidence="9" id="KW-1185">Reference proteome</keyword>
<feature type="transmembrane region" description="Helical" evidence="7">
    <location>
        <begin position="485"/>
        <end position="506"/>
    </location>
</feature>
<evidence type="ECO:0000256" key="7">
    <source>
        <dbReference type="SAM" id="Phobius"/>
    </source>
</evidence>
<feature type="transmembrane region" description="Helical" evidence="7">
    <location>
        <begin position="175"/>
        <end position="196"/>
    </location>
</feature>
<keyword evidence="5 7" id="KW-0472">Membrane</keyword>
<feature type="transmembrane region" description="Helical" evidence="7">
    <location>
        <begin position="121"/>
        <end position="146"/>
    </location>
</feature>
<protein>
    <submittedName>
        <fullName evidence="8">Amino acid permease</fullName>
    </submittedName>
</protein>
<feature type="transmembrane region" description="Helical" evidence="7">
    <location>
        <begin position="330"/>
        <end position="361"/>
    </location>
</feature>
<feature type="region of interest" description="Disordered" evidence="6">
    <location>
        <begin position="512"/>
        <end position="533"/>
    </location>
</feature>
<dbReference type="PIRSF" id="PIRSF006060">
    <property type="entry name" value="AA_transporter"/>
    <property type="match status" value="1"/>
</dbReference>
<evidence type="ECO:0000256" key="1">
    <source>
        <dbReference type="ARBA" id="ARBA00004141"/>
    </source>
</evidence>
<feature type="transmembrane region" description="Helical" evidence="7">
    <location>
        <begin position="78"/>
        <end position="100"/>
    </location>
</feature>
<evidence type="ECO:0000256" key="6">
    <source>
        <dbReference type="SAM" id="MobiDB-lite"/>
    </source>
</evidence>
<evidence type="ECO:0000256" key="3">
    <source>
        <dbReference type="ARBA" id="ARBA00022692"/>
    </source>
</evidence>
<reference evidence="8 9" key="1">
    <citation type="submission" date="2022-06" db="EMBL/GenBank/DDBJ databases">
        <title>Draft genome sequence of type strain Streptomyces rubrisoli DSM 42083.</title>
        <authorList>
            <person name="Duangmal K."/>
            <person name="Klaysubun C."/>
        </authorList>
    </citation>
    <scope>NUCLEOTIDE SEQUENCE [LARGE SCALE GENOMIC DNA]</scope>
    <source>
        <strain evidence="8 9">DSM 42083</strain>
    </source>
</reference>
<comment type="subcellular location">
    <subcellularLocation>
        <location evidence="1">Membrane</location>
        <topology evidence="1">Multi-pass membrane protein</topology>
    </subcellularLocation>
</comment>
<sequence length="533" mass="56192">MSNPGNTGPTTASAATVSAEGPPGDDSGDLARFGYRQELERSLGSFSSFAAGFSYISIMTGVFQLFGFGFASGGPAFIWTWPLVFIGQGAVALCFAEMAGQFPLAGGVYQWSKNIARPATSWFAGWIMAIGAVVTAAAVAVAYQVILPQVSLAFQIVGGSADAGLTTTPNGAKNAILLALGLVVFTTVVNIVGVRLMAKINNFGVAVELIGVTLLIVLLAIHIKRGPQVVTHTQGTGAGQSLGYLGAFLIASIMSAYVFYGFDTAGSLAEETREPRRHAPKAILRALTAAFLAGGLLMLIGMMAVGNISAKELGTLGMPYLIKSTLGNGLGNVFLICSAIAITVCCLAVQTAAIRLIFAMARDDRLPFGKAIARVSPRSRTPVVPAVLTGVLTIALLLVNIGNQRVFYILTSVAIILFYIPYLMVTGPMLLRRLRGQWPRPDHGPYFNLGRWGTPVNVFAVLYGAAMTVNLAWPRKEVYGNDHWYFQWGAVVFTAVILAVGAGLYLTHRHTASTSAPRGGTAPEELVPAPGQS</sequence>
<feature type="transmembrane region" description="Helical" evidence="7">
    <location>
        <begin position="407"/>
        <end position="431"/>
    </location>
</feature>
<feature type="region of interest" description="Disordered" evidence="6">
    <location>
        <begin position="1"/>
        <end position="26"/>
    </location>
</feature>
<proteinExistence type="predicted"/>
<feature type="transmembrane region" description="Helical" evidence="7">
    <location>
        <begin position="46"/>
        <end position="66"/>
    </location>
</feature>
<organism evidence="8 9">
    <name type="scientific">Streptantibioticus rubrisoli</name>
    <dbReference type="NCBI Taxonomy" id="1387313"/>
    <lineage>
        <taxon>Bacteria</taxon>
        <taxon>Bacillati</taxon>
        <taxon>Actinomycetota</taxon>
        <taxon>Actinomycetes</taxon>
        <taxon>Kitasatosporales</taxon>
        <taxon>Streptomycetaceae</taxon>
        <taxon>Streptantibioticus</taxon>
    </lineage>
</organism>
<accession>A0ABT1PEW8</accession>
<evidence type="ECO:0000256" key="2">
    <source>
        <dbReference type="ARBA" id="ARBA00022448"/>
    </source>
</evidence>
<evidence type="ECO:0000256" key="4">
    <source>
        <dbReference type="ARBA" id="ARBA00022989"/>
    </source>
</evidence>
<dbReference type="RefSeq" id="WP_255928340.1">
    <property type="nucleotide sequence ID" value="NZ_JANFNH010000014.1"/>
</dbReference>
<dbReference type="EMBL" id="JANFNH010000014">
    <property type="protein sequence ID" value="MCQ4043336.1"/>
    <property type="molecule type" value="Genomic_DNA"/>
</dbReference>
<keyword evidence="3 7" id="KW-0812">Transmembrane</keyword>
<dbReference type="Gene3D" id="1.20.1740.10">
    <property type="entry name" value="Amino acid/polyamine transporter I"/>
    <property type="match status" value="1"/>
</dbReference>
<keyword evidence="4 7" id="KW-1133">Transmembrane helix</keyword>
<keyword evidence="2" id="KW-0813">Transport</keyword>